<dbReference type="STRING" id="70667.A0A183SDT7"/>
<dbReference type="OrthoDB" id="25503at2759"/>
<name>A0A183SDT7_SCHSO</name>
<dbReference type="WBParaSite" id="SSLN_0000245501-mRNA-1">
    <property type="protein sequence ID" value="SSLN_0000245501-mRNA-1"/>
    <property type="gene ID" value="SSLN_0000245501"/>
</dbReference>
<dbReference type="InterPro" id="IPR044736">
    <property type="entry name" value="Gid1/RanBPM/SPLA_SPRY"/>
</dbReference>
<dbReference type="Pfam" id="PF00622">
    <property type="entry name" value="SPRY"/>
    <property type="match status" value="1"/>
</dbReference>
<dbReference type="Proteomes" id="UP000275846">
    <property type="component" value="Unassembled WGS sequence"/>
</dbReference>
<proteinExistence type="predicted"/>
<dbReference type="InterPro" id="IPR013320">
    <property type="entry name" value="ConA-like_dom_sf"/>
</dbReference>
<dbReference type="EMBL" id="UYSU01032238">
    <property type="protein sequence ID" value="VDL88770.1"/>
    <property type="molecule type" value="Genomic_DNA"/>
</dbReference>
<dbReference type="InterPro" id="IPR001870">
    <property type="entry name" value="B30.2/SPRY"/>
</dbReference>
<evidence type="ECO:0000259" key="1">
    <source>
        <dbReference type="PROSITE" id="PS50188"/>
    </source>
</evidence>
<dbReference type="PROSITE" id="PS50188">
    <property type="entry name" value="B302_SPRY"/>
    <property type="match status" value="1"/>
</dbReference>
<dbReference type="InterPro" id="IPR050618">
    <property type="entry name" value="Ubq-SigPath_Reg"/>
</dbReference>
<organism evidence="4">
    <name type="scientific">Schistocephalus solidus</name>
    <name type="common">Tapeworm</name>
    <dbReference type="NCBI Taxonomy" id="70667"/>
    <lineage>
        <taxon>Eukaryota</taxon>
        <taxon>Metazoa</taxon>
        <taxon>Spiralia</taxon>
        <taxon>Lophotrochozoa</taxon>
        <taxon>Platyhelminthes</taxon>
        <taxon>Cestoda</taxon>
        <taxon>Eucestoda</taxon>
        <taxon>Diphyllobothriidea</taxon>
        <taxon>Diphyllobothriidae</taxon>
        <taxon>Schistocephalus</taxon>
    </lineage>
</organism>
<dbReference type="AlphaFoldDB" id="A0A183SDT7"/>
<sequence length="227" mass="25440">MANSPTLKPPSSLSSNLAYMYRGVYAADNSQPLPTCWSPKDKSRCLKLSQSGLTVTYSSDYLNFARLFRLNHCVFLFPVEGLDSNSFGYHSDGSIYNGSQSNSIKFGPTFSESDTIGCGVDLIKKSLFFTRNGIFLGKVSTGVKLYPAIGLQGQGCRTTANFGDQNFRYAFRRHILEERESHESQLLASVSKDFMGAKMREYVQLCTDFEATHPFLVLYNFFLLSRL</sequence>
<reference evidence="4" key="1">
    <citation type="submission" date="2016-06" db="UniProtKB">
        <authorList>
            <consortium name="WormBaseParasite"/>
        </authorList>
    </citation>
    <scope>IDENTIFICATION</scope>
</reference>
<dbReference type="InterPro" id="IPR043136">
    <property type="entry name" value="B30.2/SPRY_sf"/>
</dbReference>
<evidence type="ECO:0000313" key="4">
    <source>
        <dbReference type="WBParaSite" id="SSLN_0000245501-mRNA-1"/>
    </source>
</evidence>
<dbReference type="PANTHER" id="PTHR12864">
    <property type="entry name" value="RAN BINDING PROTEIN 9-RELATED"/>
    <property type="match status" value="1"/>
</dbReference>
<protein>
    <submittedName>
        <fullName evidence="4">B30.2/SPRY domain-containing protein</fullName>
    </submittedName>
</protein>
<dbReference type="CDD" id="cd12885">
    <property type="entry name" value="SPRY_RanBP_like"/>
    <property type="match status" value="1"/>
</dbReference>
<dbReference type="SMART" id="SM00449">
    <property type="entry name" value="SPRY"/>
    <property type="match status" value="1"/>
</dbReference>
<accession>A0A183SDT7</accession>
<feature type="domain" description="B30.2/SPRY" evidence="1">
    <location>
        <begin position="1"/>
        <end position="167"/>
    </location>
</feature>
<dbReference type="Gene3D" id="2.60.120.920">
    <property type="match status" value="2"/>
</dbReference>
<keyword evidence="3" id="KW-1185">Reference proteome</keyword>
<evidence type="ECO:0000313" key="2">
    <source>
        <dbReference type="EMBL" id="VDL88770.1"/>
    </source>
</evidence>
<evidence type="ECO:0000313" key="3">
    <source>
        <dbReference type="Proteomes" id="UP000275846"/>
    </source>
</evidence>
<dbReference type="SUPFAM" id="SSF49899">
    <property type="entry name" value="Concanavalin A-like lectins/glucanases"/>
    <property type="match status" value="1"/>
</dbReference>
<dbReference type="InterPro" id="IPR003877">
    <property type="entry name" value="SPRY_dom"/>
</dbReference>
<reference evidence="2 3" key="2">
    <citation type="submission" date="2018-11" db="EMBL/GenBank/DDBJ databases">
        <authorList>
            <consortium name="Pathogen Informatics"/>
        </authorList>
    </citation>
    <scope>NUCLEOTIDE SEQUENCE [LARGE SCALE GENOMIC DNA]</scope>
    <source>
        <strain evidence="2 3">NST_G2</strain>
    </source>
</reference>
<gene>
    <name evidence="2" type="ORF">SSLN_LOCUS2385</name>
</gene>